<feature type="domain" description="PLC-beta PH" evidence="2">
    <location>
        <begin position="139"/>
        <end position="220"/>
    </location>
</feature>
<name>A0A4V1IPD7_9FUNG</name>
<evidence type="ECO:0000313" key="4">
    <source>
        <dbReference type="Proteomes" id="UP000269721"/>
    </source>
</evidence>
<feature type="compositionally biased region" description="Low complexity" evidence="1">
    <location>
        <begin position="69"/>
        <end position="84"/>
    </location>
</feature>
<feature type="region of interest" description="Disordered" evidence="1">
    <location>
        <begin position="1"/>
        <end position="117"/>
    </location>
</feature>
<accession>A0A4V1IPD7</accession>
<dbReference type="InterPro" id="IPR037862">
    <property type="entry name" value="PLC-beta_PH"/>
</dbReference>
<dbReference type="Gene3D" id="2.30.29.30">
    <property type="entry name" value="Pleckstrin-homology domain (PH domain)/Phosphotyrosine-binding domain (PTB)"/>
    <property type="match status" value="1"/>
</dbReference>
<dbReference type="Pfam" id="PF17787">
    <property type="entry name" value="PH_14"/>
    <property type="match status" value="1"/>
</dbReference>
<reference evidence="4" key="1">
    <citation type="journal article" date="2018" name="Nat. Microbiol.">
        <title>Leveraging single-cell genomics to expand the fungal tree of life.</title>
        <authorList>
            <person name="Ahrendt S.R."/>
            <person name="Quandt C.A."/>
            <person name="Ciobanu D."/>
            <person name="Clum A."/>
            <person name="Salamov A."/>
            <person name="Andreopoulos B."/>
            <person name="Cheng J.F."/>
            <person name="Woyke T."/>
            <person name="Pelin A."/>
            <person name="Henrissat B."/>
            <person name="Reynolds N.K."/>
            <person name="Benny G.L."/>
            <person name="Smith M.E."/>
            <person name="James T.Y."/>
            <person name="Grigoriev I.V."/>
        </authorList>
    </citation>
    <scope>NUCLEOTIDE SEQUENCE [LARGE SCALE GENOMIC DNA]</scope>
</reference>
<protein>
    <recommendedName>
        <fullName evidence="2">PLC-beta PH domain-containing protein</fullName>
    </recommendedName>
</protein>
<dbReference type="Proteomes" id="UP000269721">
    <property type="component" value="Unassembled WGS sequence"/>
</dbReference>
<proteinExistence type="predicted"/>
<dbReference type="InterPro" id="IPR011993">
    <property type="entry name" value="PH-like_dom_sf"/>
</dbReference>
<dbReference type="EMBL" id="ML002201">
    <property type="protein sequence ID" value="RKO82697.1"/>
    <property type="molecule type" value="Genomic_DNA"/>
</dbReference>
<dbReference type="SUPFAM" id="SSF50729">
    <property type="entry name" value="PH domain-like"/>
    <property type="match status" value="1"/>
</dbReference>
<sequence length="275" mass="29297">MSSGSSRGGEDGNMAEAVSNESRGVLTPNPSEPGSIPFFQLQAQPGDTPAGQASPEGVPADDPRPGSRVPHSSPTSPSATAVVPHSASRDSRDPSPTSINAATSRGPSPTPSLTFDPTSLALLGEALPPPAPADPEHLQSILTQGTRMTKFPNKASSKPEERLIKVDLMPLQISWESRKKKANLSTVDFHSIREIRLGQNTKAFDVHGKQAENEERAFTIIYVAGGEYKMLNLGRGVEGGLNRPKQAYLRRLDLRPAHAHGAGRLLYRGSRTATS</sequence>
<organism evidence="3 4">
    <name type="scientific">Blyttiomyces helicus</name>
    <dbReference type="NCBI Taxonomy" id="388810"/>
    <lineage>
        <taxon>Eukaryota</taxon>
        <taxon>Fungi</taxon>
        <taxon>Fungi incertae sedis</taxon>
        <taxon>Chytridiomycota</taxon>
        <taxon>Chytridiomycota incertae sedis</taxon>
        <taxon>Chytridiomycetes</taxon>
        <taxon>Chytridiomycetes incertae sedis</taxon>
        <taxon>Blyttiomyces</taxon>
    </lineage>
</organism>
<dbReference type="AlphaFoldDB" id="A0A4V1IPD7"/>
<evidence type="ECO:0000256" key="1">
    <source>
        <dbReference type="SAM" id="MobiDB-lite"/>
    </source>
</evidence>
<evidence type="ECO:0000313" key="3">
    <source>
        <dbReference type="EMBL" id="RKO82697.1"/>
    </source>
</evidence>
<feature type="compositionally biased region" description="Polar residues" evidence="1">
    <location>
        <begin position="94"/>
        <end position="117"/>
    </location>
</feature>
<dbReference type="OrthoDB" id="269822at2759"/>
<gene>
    <name evidence="3" type="ORF">BDK51DRAFT_48107</name>
</gene>
<keyword evidence="4" id="KW-1185">Reference proteome</keyword>
<evidence type="ECO:0000259" key="2">
    <source>
        <dbReference type="Pfam" id="PF17787"/>
    </source>
</evidence>